<evidence type="ECO:0000256" key="1">
    <source>
        <dbReference type="ARBA" id="ARBA00009191"/>
    </source>
</evidence>
<keyword evidence="2" id="KW-0597">Phosphoprotein</keyword>
<dbReference type="Pfam" id="PF03088">
    <property type="entry name" value="Str_synth"/>
    <property type="match status" value="1"/>
</dbReference>
<keyword evidence="6" id="KW-1185">Reference proteome</keyword>
<accession>A0ABD3MD20</accession>
<evidence type="ECO:0000259" key="4">
    <source>
        <dbReference type="Pfam" id="PF03088"/>
    </source>
</evidence>
<comment type="caution">
    <text evidence="5">The sequence shown here is derived from an EMBL/GenBank/DDBJ whole genome shotgun (WGS) entry which is preliminary data.</text>
</comment>
<evidence type="ECO:0000256" key="2">
    <source>
        <dbReference type="ARBA" id="ARBA00022553"/>
    </source>
</evidence>
<evidence type="ECO:0000313" key="6">
    <source>
        <dbReference type="Proteomes" id="UP001530293"/>
    </source>
</evidence>
<name>A0ABD3MD20_9STRA</name>
<evidence type="ECO:0000313" key="5">
    <source>
        <dbReference type="EMBL" id="KAL3761502.1"/>
    </source>
</evidence>
<dbReference type="PANTHER" id="PTHR10426">
    <property type="entry name" value="STRICTOSIDINE SYNTHASE-RELATED"/>
    <property type="match status" value="1"/>
</dbReference>
<keyword evidence="3" id="KW-0325">Glycoprotein</keyword>
<dbReference type="Gene3D" id="2.120.10.30">
    <property type="entry name" value="TolB, C-terminal domain"/>
    <property type="match status" value="1"/>
</dbReference>
<gene>
    <name evidence="5" type="ORF">ACHAWU_006532</name>
</gene>
<protein>
    <recommendedName>
        <fullName evidence="4">Strictosidine synthase conserved region domain-containing protein</fullName>
    </recommendedName>
</protein>
<sequence>MDLQRQRHLPWKSTASFVVIVASVTQLLTPHLLPNGPAVDIPMQHRPASVPVDPTNVSLRLASGKWHDVLNENAKLVSLTDVEQKTDDGGVDGSILTAKTTEIVDFGVGRPLGGKFDRNDCLYFADAVLGLARVCLPQIGESSSSPKPLVELVASRVKLEDGSWSPINYANDVDIGPKTGHIYFTDSSDIKTDRDVSGKWDTMYASKMEGVRGKRTGRLLRFIPETGEVDVLATGVAYANGVAVNKDETYVLYVSTFEVSVMKYHLNGKEGGPERILDHFTGFLDGLDCSFQIDICYAAIPSSLSPVVSAIFSLPSWVGRPIRSFLMMIPRTWTVKAVAYGGVAEIHVGDGVSPSRITRLFQDPDGRDLSMVTGVTEHMGKLYLGSLHNNYVGV</sequence>
<feature type="domain" description="Strictosidine synthase conserved region" evidence="4">
    <location>
        <begin position="171"/>
        <end position="268"/>
    </location>
</feature>
<dbReference type="Proteomes" id="UP001530293">
    <property type="component" value="Unassembled WGS sequence"/>
</dbReference>
<dbReference type="InterPro" id="IPR011042">
    <property type="entry name" value="6-blade_b-propeller_TolB-like"/>
</dbReference>
<proteinExistence type="inferred from homology"/>
<reference evidence="5 6" key="1">
    <citation type="submission" date="2024-10" db="EMBL/GenBank/DDBJ databases">
        <title>Updated reference genomes for cyclostephanoid diatoms.</title>
        <authorList>
            <person name="Roberts W.R."/>
            <person name="Alverson A.J."/>
        </authorList>
    </citation>
    <scope>NUCLEOTIDE SEQUENCE [LARGE SCALE GENOMIC DNA]</scope>
    <source>
        <strain evidence="5 6">AJA232-27</strain>
    </source>
</reference>
<organism evidence="5 6">
    <name type="scientific">Discostella pseudostelligera</name>
    <dbReference type="NCBI Taxonomy" id="259834"/>
    <lineage>
        <taxon>Eukaryota</taxon>
        <taxon>Sar</taxon>
        <taxon>Stramenopiles</taxon>
        <taxon>Ochrophyta</taxon>
        <taxon>Bacillariophyta</taxon>
        <taxon>Coscinodiscophyceae</taxon>
        <taxon>Thalassiosirophycidae</taxon>
        <taxon>Stephanodiscales</taxon>
        <taxon>Stephanodiscaceae</taxon>
        <taxon>Discostella</taxon>
    </lineage>
</organism>
<comment type="similarity">
    <text evidence="1">Belongs to the strictosidine synthase family.</text>
</comment>
<evidence type="ECO:0000256" key="3">
    <source>
        <dbReference type="ARBA" id="ARBA00023180"/>
    </source>
</evidence>
<dbReference type="InterPro" id="IPR018119">
    <property type="entry name" value="Strictosidine_synth_cons-reg"/>
</dbReference>
<dbReference type="PANTHER" id="PTHR10426:SF88">
    <property type="entry name" value="ADIPOCYTE PLASMA MEMBRANE-ASSOCIATED PROTEIN HEMOMUCIN-RELATED"/>
    <property type="match status" value="1"/>
</dbReference>
<dbReference type="SUPFAM" id="SSF63829">
    <property type="entry name" value="Calcium-dependent phosphotriesterase"/>
    <property type="match status" value="1"/>
</dbReference>
<dbReference type="EMBL" id="JALLBG020000149">
    <property type="protein sequence ID" value="KAL3761502.1"/>
    <property type="molecule type" value="Genomic_DNA"/>
</dbReference>
<dbReference type="AlphaFoldDB" id="A0ABD3MD20"/>